<sequence>MPGRRQGEAGSGVPGCPKSTEATVGGASRSTRACSFKGTLCPHPARAPAGRGELPPPPPSSEGSRRTCPFHCGSLCPPWRQSWIAGFLFTPDWAPLDSLYHPIPGGPQPPLELPPPAAPHPPPPKLWLS</sequence>
<dbReference type="Ensembl" id="ENSSSCT00050039933.1">
    <property type="protein sequence ID" value="ENSSSCP00050016543.1"/>
    <property type="gene ID" value="ENSSSCG00050029686.1"/>
</dbReference>
<evidence type="ECO:0000313" key="2">
    <source>
        <dbReference type="Ensembl" id="ENSSSCP00050016543.1"/>
    </source>
</evidence>
<reference evidence="2" key="1">
    <citation type="submission" date="2025-05" db="UniProtKB">
        <authorList>
            <consortium name="Ensembl"/>
        </authorList>
    </citation>
    <scope>IDENTIFICATION</scope>
</reference>
<dbReference type="Proteomes" id="UP000694725">
    <property type="component" value="Unplaced"/>
</dbReference>
<dbReference type="Ensembl" id="ENSSSCT00025059342.1">
    <property type="protein sequence ID" value="ENSSSCP00025025171.1"/>
    <property type="gene ID" value="ENSSSCG00025043749.1"/>
</dbReference>
<feature type="region of interest" description="Disordered" evidence="1">
    <location>
        <begin position="1"/>
        <end position="31"/>
    </location>
</feature>
<accession>A0A8D1M2W1</accession>
<feature type="compositionally biased region" description="Pro residues" evidence="1">
    <location>
        <begin position="104"/>
        <end position="129"/>
    </location>
</feature>
<dbReference type="Ensembl" id="ENSSSCT00015015499.1">
    <property type="protein sequence ID" value="ENSSSCP00015005991.1"/>
    <property type="gene ID" value="ENSSSCG00015011814.1"/>
</dbReference>
<dbReference type="Proteomes" id="UP000694727">
    <property type="component" value="Unplaced"/>
</dbReference>
<dbReference type="Proteomes" id="UP000694726">
    <property type="component" value="Unplaced"/>
</dbReference>
<dbReference type="Ensembl" id="ENSSSCT00060079298.1">
    <property type="protein sequence ID" value="ENSSSCP00060034304.1"/>
    <property type="gene ID" value="ENSSSCG00060058155.1"/>
</dbReference>
<organism evidence="2 3">
    <name type="scientific">Sus scrofa</name>
    <name type="common">Pig</name>
    <dbReference type="NCBI Taxonomy" id="9823"/>
    <lineage>
        <taxon>Eukaryota</taxon>
        <taxon>Metazoa</taxon>
        <taxon>Chordata</taxon>
        <taxon>Craniata</taxon>
        <taxon>Vertebrata</taxon>
        <taxon>Euteleostomi</taxon>
        <taxon>Mammalia</taxon>
        <taxon>Eutheria</taxon>
        <taxon>Laurasiatheria</taxon>
        <taxon>Artiodactyla</taxon>
        <taxon>Suina</taxon>
        <taxon>Suidae</taxon>
        <taxon>Sus</taxon>
    </lineage>
</organism>
<evidence type="ECO:0000256" key="1">
    <source>
        <dbReference type="SAM" id="MobiDB-lite"/>
    </source>
</evidence>
<protein>
    <submittedName>
        <fullName evidence="2">Uncharacterized protein</fullName>
    </submittedName>
</protein>
<name>A0A8D1M2W1_PIG</name>
<dbReference type="Proteomes" id="UP000694722">
    <property type="component" value="Unplaced"/>
</dbReference>
<dbReference type="Ensembl" id="ENSSSCT00040086518.1">
    <property type="protein sequence ID" value="ENSSSCP00040037942.1"/>
    <property type="gene ID" value="ENSSSCG00040063426.1"/>
</dbReference>
<dbReference type="Proteomes" id="UP000694570">
    <property type="component" value="Unplaced"/>
</dbReference>
<dbReference type="Proteomes" id="UP000694571">
    <property type="component" value="Unplaced"/>
</dbReference>
<dbReference type="Proteomes" id="UP000694723">
    <property type="component" value="Unplaced"/>
</dbReference>
<feature type="region of interest" description="Disordered" evidence="1">
    <location>
        <begin position="98"/>
        <end position="129"/>
    </location>
</feature>
<evidence type="ECO:0000313" key="3">
    <source>
        <dbReference type="Proteomes" id="UP000694571"/>
    </source>
</evidence>
<dbReference type="Ensembl" id="ENSSSCT00065059599.1">
    <property type="protein sequence ID" value="ENSSSCP00065025858.1"/>
    <property type="gene ID" value="ENSSSCG00065043556.1"/>
</dbReference>
<dbReference type="Ensembl" id="ENSSSCT00030035059.1">
    <property type="protein sequence ID" value="ENSSSCP00030015982.1"/>
    <property type="gene ID" value="ENSSSCG00030025128.1"/>
</dbReference>
<feature type="region of interest" description="Disordered" evidence="1">
    <location>
        <begin position="45"/>
        <end position="66"/>
    </location>
</feature>
<dbReference type="AlphaFoldDB" id="A0A8D1M2W1"/>
<proteinExistence type="predicted"/>